<comment type="caution">
    <text evidence="1">The sequence shown here is derived from an EMBL/GenBank/DDBJ whole genome shotgun (WGS) entry which is preliminary data.</text>
</comment>
<gene>
    <name evidence="1" type="ORF">OV079_02675</name>
</gene>
<dbReference type="RefSeq" id="WP_267766043.1">
    <property type="nucleotide sequence ID" value="NZ_JAPNKE010000002.1"/>
</dbReference>
<keyword evidence="2" id="KW-1185">Reference proteome</keyword>
<name>A0A9X3EPN3_9BACT</name>
<proteinExistence type="predicted"/>
<reference evidence="1" key="1">
    <citation type="submission" date="2022-11" db="EMBL/GenBank/DDBJ databases">
        <title>Minimal conservation of predation-associated metabolite biosynthetic gene clusters underscores biosynthetic potential of Myxococcota including descriptions for ten novel species: Archangium lansinium sp. nov., Myxococcus landrumus sp. nov., Nannocystis bai.</title>
        <authorList>
            <person name="Ahearne A."/>
            <person name="Stevens C."/>
            <person name="Phillips K."/>
        </authorList>
    </citation>
    <scope>NUCLEOTIDE SEQUENCE</scope>
    <source>
        <strain evidence="1">Na p29</strain>
    </source>
</reference>
<accession>A0A9X3EPN3</accession>
<protein>
    <submittedName>
        <fullName evidence="1">Uncharacterized protein</fullName>
    </submittedName>
</protein>
<evidence type="ECO:0000313" key="1">
    <source>
        <dbReference type="EMBL" id="MCY1004491.1"/>
    </source>
</evidence>
<evidence type="ECO:0000313" key="2">
    <source>
        <dbReference type="Proteomes" id="UP001150924"/>
    </source>
</evidence>
<dbReference type="AlphaFoldDB" id="A0A9X3EPN3"/>
<dbReference type="EMBL" id="JAPNKE010000002">
    <property type="protein sequence ID" value="MCY1004491.1"/>
    <property type="molecule type" value="Genomic_DNA"/>
</dbReference>
<sequence length="165" mass="17694">MFQLFEEVRKEVRELLSPATTEAQRGPELLQRRYPLGGVGDPASPTGASPFEFKGLEASFSEGQWHFSGAVELTTSGRAWTATIALKMLGEDGVEVERLRIAEFSLREGKRGSFQHCEDGTVAVSAGASVDALKFSGVSEALADPHQLCELGLEIRGELLAKGGA</sequence>
<dbReference type="Proteomes" id="UP001150924">
    <property type="component" value="Unassembled WGS sequence"/>
</dbReference>
<organism evidence="1 2">
    <name type="scientific">Nannocystis pusilla</name>
    <dbReference type="NCBI Taxonomy" id="889268"/>
    <lineage>
        <taxon>Bacteria</taxon>
        <taxon>Pseudomonadati</taxon>
        <taxon>Myxococcota</taxon>
        <taxon>Polyangia</taxon>
        <taxon>Nannocystales</taxon>
        <taxon>Nannocystaceae</taxon>
        <taxon>Nannocystis</taxon>
    </lineage>
</organism>